<name>A0A5J9SRL7_9POAL</name>
<dbReference type="EMBL" id="RWGY01000411">
    <property type="protein sequence ID" value="TVU01631.1"/>
    <property type="molecule type" value="Genomic_DNA"/>
</dbReference>
<organism evidence="2 3">
    <name type="scientific">Eragrostis curvula</name>
    <name type="common">weeping love grass</name>
    <dbReference type="NCBI Taxonomy" id="38414"/>
    <lineage>
        <taxon>Eukaryota</taxon>
        <taxon>Viridiplantae</taxon>
        <taxon>Streptophyta</taxon>
        <taxon>Embryophyta</taxon>
        <taxon>Tracheophyta</taxon>
        <taxon>Spermatophyta</taxon>
        <taxon>Magnoliopsida</taxon>
        <taxon>Liliopsida</taxon>
        <taxon>Poales</taxon>
        <taxon>Poaceae</taxon>
        <taxon>PACMAD clade</taxon>
        <taxon>Chloridoideae</taxon>
        <taxon>Eragrostideae</taxon>
        <taxon>Eragrostidinae</taxon>
        <taxon>Eragrostis</taxon>
    </lineage>
</organism>
<evidence type="ECO:0000256" key="1">
    <source>
        <dbReference type="SAM" id="MobiDB-lite"/>
    </source>
</evidence>
<dbReference type="Proteomes" id="UP000324897">
    <property type="component" value="Unassembled WGS sequence"/>
</dbReference>
<dbReference type="InterPro" id="IPR038408">
    <property type="entry name" value="GNK2_sf"/>
</dbReference>
<dbReference type="AlphaFoldDB" id="A0A5J9SRL7"/>
<evidence type="ECO:0008006" key="4">
    <source>
        <dbReference type="Google" id="ProtNLM"/>
    </source>
</evidence>
<dbReference type="Gramene" id="TVU01631">
    <property type="protein sequence ID" value="TVU01631"/>
    <property type="gene ID" value="EJB05_52904"/>
</dbReference>
<comment type="caution">
    <text evidence="2">The sequence shown here is derived from an EMBL/GenBank/DDBJ whole genome shotgun (WGS) entry which is preliminary data.</text>
</comment>
<feature type="non-terminal residue" evidence="2">
    <location>
        <position position="1"/>
    </location>
</feature>
<evidence type="ECO:0000313" key="2">
    <source>
        <dbReference type="EMBL" id="TVU01631.1"/>
    </source>
</evidence>
<feature type="region of interest" description="Disordered" evidence="1">
    <location>
        <begin position="59"/>
        <end position="89"/>
    </location>
</feature>
<evidence type="ECO:0000313" key="3">
    <source>
        <dbReference type="Proteomes" id="UP000324897"/>
    </source>
</evidence>
<keyword evidence="3" id="KW-1185">Reference proteome</keyword>
<dbReference type="Gene3D" id="3.30.430.20">
    <property type="entry name" value="Gnk2 domain, C-X8-C-X2-C motif"/>
    <property type="match status" value="1"/>
</dbReference>
<gene>
    <name evidence="2" type="ORF">EJB05_52904</name>
</gene>
<reference evidence="2 3" key="1">
    <citation type="journal article" date="2019" name="Sci. Rep.">
        <title>A high-quality genome of Eragrostis curvula grass provides insights into Poaceae evolution and supports new strategies to enhance forage quality.</title>
        <authorList>
            <person name="Carballo J."/>
            <person name="Santos B.A.C.M."/>
            <person name="Zappacosta D."/>
            <person name="Garbus I."/>
            <person name="Selva J.P."/>
            <person name="Gallo C.A."/>
            <person name="Diaz A."/>
            <person name="Albertini E."/>
            <person name="Caccamo M."/>
            <person name="Echenique V."/>
        </authorList>
    </citation>
    <scope>NUCLEOTIDE SEQUENCE [LARGE SCALE GENOMIC DNA]</scope>
    <source>
        <strain evidence="3">cv. Victoria</strain>
        <tissue evidence="2">Leaf</tissue>
    </source>
</reference>
<accession>A0A5J9SRL7</accession>
<proteinExistence type="predicted"/>
<protein>
    <recommendedName>
        <fullName evidence="4">Gnk2-homologous domain-containing protein</fullName>
    </recommendedName>
</protein>
<sequence length="89" mass="9743">MIQCTRDISSDDCNLCINSIPEAVPYYCDTKGSRASAGCSARAALFEFYDAQAVQAVMPPPPTPARGTRWRTQSSSPGHSKWNIAKDFQ</sequence>